<feature type="modified residue" description="4-aspartylphosphate" evidence="17">
    <location>
        <position position="56"/>
    </location>
</feature>
<evidence type="ECO:0000256" key="1">
    <source>
        <dbReference type="ARBA" id="ARBA00004496"/>
    </source>
</evidence>
<dbReference type="CDD" id="cd00009">
    <property type="entry name" value="AAA"/>
    <property type="match status" value="1"/>
</dbReference>
<dbReference type="AlphaFoldDB" id="A0A2G4YV24"/>
<keyword evidence="21" id="KW-1185">Reference proteome</keyword>
<dbReference type="GO" id="GO:0000160">
    <property type="term" value="P:phosphorelay signal transduction system"/>
    <property type="evidence" value="ECO:0007669"/>
    <property type="project" value="UniProtKB-KW"/>
</dbReference>
<dbReference type="InterPro" id="IPR025944">
    <property type="entry name" value="Sigma_54_int_dom_CS"/>
</dbReference>
<dbReference type="InterPro" id="IPR025943">
    <property type="entry name" value="Sigma_54_int_dom_ATP-bd_2"/>
</dbReference>
<dbReference type="Gene3D" id="3.40.50.2300">
    <property type="match status" value="1"/>
</dbReference>
<evidence type="ECO:0000313" key="21">
    <source>
        <dbReference type="Proteomes" id="UP000229730"/>
    </source>
</evidence>
<evidence type="ECO:0000256" key="12">
    <source>
        <dbReference type="ARBA" id="ARBA00023163"/>
    </source>
</evidence>
<dbReference type="InterPro" id="IPR002078">
    <property type="entry name" value="Sigma_54_int"/>
</dbReference>
<keyword evidence="12" id="KW-0804">Transcription</keyword>
<dbReference type="OrthoDB" id="9770562at2"/>
<dbReference type="InterPro" id="IPR002197">
    <property type="entry name" value="HTH_Fis"/>
</dbReference>
<proteinExistence type="predicted"/>
<gene>
    <name evidence="20" type="ORF">CRD36_05810</name>
</gene>
<keyword evidence="7" id="KW-0067">ATP-binding</keyword>
<evidence type="ECO:0000256" key="6">
    <source>
        <dbReference type="ARBA" id="ARBA00022741"/>
    </source>
</evidence>
<dbReference type="Gene3D" id="3.40.50.300">
    <property type="entry name" value="P-loop containing nucleotide triphosphate hydrolases"/>
    <property type="match status" value="1"/>
</dbReference>
<dbReference type="SUPFAM" id="SSF52172">
    <property type="entry name" value="CheY-like"/>
    <property type="match status" value="1"/>
</dbReference>
<evidence type="ECO:0000256" key="9">
    <source>
        <dbReference type="ARBA" id="ARBA00023015"/>
    </source>
</evidence>
<dbReference type="Pfam" id="PF25601">
    <property type="entry name" value="AAA_lid_14"/>
    <property type="match status" value="1"/>
</dbReference>
<dbReference type="Pfam" id="PF00072">
    <property type="entry name" value="Response_reg"/>
    <property type="match status" value="1"/>
</dbReference>
<evidence type="ECO:0000256" key="16">
    <source>
        <dbReference type="ARBA" id="ARBA00043886"/>
    </source>
</evidence>
<reference evidence="20 21" key="1">
    <citation type="submission" date="2017-10" db="EMBL/GenBank/DDBJ databases">
        <title>Frigbacter circumglobatus gen. nov. sp. nov., isolated from sediment cultured in situ.</title>
        <authorList>
            <person name="Zhao Z."/>
        </authorList>
    </citation>
    <scope>NUCLEOTIDE SEQUENCE [LARGE SCALE GENOMIC DNA]</scope>
    <source>
        <strain evidence="20 21">ZYL</strain>
    </source>
</reference>
<comment type="subcellular location">
    <subcellularLocation>
        <location evidence="1">Cytoplasm</location>
    </subcellularLocation>
</comment>
<keyword evidence="11" id="KW-0010">Activator</keyword>
<organism evidence="20 21">
    <name type="scientific">Paremcibacter congregatus</name>
    <dbReference type="NCBI Taxonomy" id="2043170"/>
    <lineage>
        <taxon>Bacteria</taxon>
        <taxon>Pseudomonadati</taxon>
        <taxon>Pseudomonadota</taxon>
        <taxon>Alphaproteobacteria</taxon>
        <taxon>Emcibacterales</taxon>
        <taxon>Emcibacteraceae</taxon>
        <taxon>Paremcibacter</taxon>
    </lineage>
</organism>
<dbReference type="PANTHER" id="PTHR32071">
    <property type="entry name" value="TRANSCRIPTIONAL REGULATORY PROTEIN"/>
    <property type="match status" value="1"/>
</dbReference>
<dbReference type="InterPro" id="IPR027417">
    <property type="entry name" value="P-loop_NTPase"/>
</dbReference>
<keyword evidence="3" id="KW-0963">Cytoplasm</keyword>
<dbReference type="InterPro" id="IPR011006">
    <property type="entry name" value="CheY-like_superfamily"/>
</dbReference>
<dbReference type="SUPFAM" id="SSF52540">
    <property type="entry name" value="P-loop containing nucleoside triphosphate hydrolases"/>
    <property type="match status" value="1"/>
</dbReference>
<evidence type="ECO:0000256" key="5">
    <source>
        <dbReference type="ARBA" id="ARBA00022553"/>
    </source>
</evidence>
<feature type="domain" description="Response regulatory" evidence="19">
    <location>
        <begin position="4"/>
        <end position="121"/>
    </location>
</feature>
<dbReference type="Proteomes" id="UP000229730">
    <property type="component" value="Unassembled WGS sequence"/>
</dbReference>
<evidence type="ECO:0000256" key="8">
    <source>
        <dbReference type="ARBA" id="ARBA00023012"/>
    </source>
</evidence>
<dbReference type="EMBL" id="PDEM01000009">
    <property type="protein sequence ID" value="PHZ86181.1"/>
    <property type="molecule type" value="Genomic_DNA"/>
</dbReference>
<evidence type="ECO:0000259" key="19">
    <source>
        <dbReference type="PROSITE" id="PS50110"/>
    </source>
</evidence>
<evidence type="ECO:0000256" key="13">
    <source>
        <dbReference type="ARBA" id="ARBA00023231"/>
    </source>
</evidence>
<evidence type="ECO:0000256" key="14">
    <source>
        <dbReference type="ARBA" id="ARBA00029881"/>
    </source>
</evidence>
<dbReference type="RefSeq" id="WP_099471765.1">
    <property type="nucleotide sequence ID" value="NZ_CP041025.1"/>
</dbReference>
<evidence type="ECO:0000256" key="4">
    <source>
        <dbReference type="ARBA" id="ARBA00022491"/>
    </source>
</evidence>
<dbReference type="Pfam" id="PF02954">
    <property type="entry name" value="HTH_8"/>
    <property type="match status" value="1"/>
</dbReference>
<protein>
    <recommendedName>
        <fullName evidence="2">DNA-binding transcriptional regulator NtrC</fullName>
    </recommendedName>
    <alternativeName>
        <fullName evidence="14">Nitrogen regulation protein NR(I)</fullName>
    </alternativeName>
    <alternativeName>
        <fullName evidence="15">Nitrogen regulator I</fullName>
    </alternativeName>
</protein>
<dbReference type="InterPro" id="IPR058031">
    <property type="entry name" value="AAA_lid_NorR"/>
</dbReference>
<dbReference type="InterPro" id="IPR001789">
    <property type="entry name" value="Sig_transdc_resp-reg_receiver"/>
</dbReference>
<evidence type="ECO:0000256" key="10">
    <source>
        <dbReference type="ARBA" id="ARBA00023125"/>
    </source>
</evidence>
<keyword evidence="6" id="KW-0547">Nucleotide-binding</keyword>
<dbReference type="Gene3D" id="1.10.8.60">
    <property type="match status" value="1"/>
</dbReference>
<dbReference type="GO" id="GO:0005524">
    <property type="term" value="F:ATP binding"/>
    <property type="evidence" value="ECO:0007669"/>
    <property type="project" value="UniProtKB-KW"/>
</dbReference>
<dbReference type="FunCoup" id="A0A2G4YV24">
    <property type="interactions" value="337"/>
</dbReference>
<evidence type="ECO:0000313" key="20">
    <source>
        <dbReference type="EMBL" id="PHZ86181.1"/>
    </source>
</evidence>
<dbReference type="PROSITE" id="PS00676">
    <property type="entry name" value="SIGMA54_INTERACT_2"/>
    <property type="match status" value="1"/>
</dbReference>
<dbReference type="PROSITE" id="PS50110">
    <property type="entry name" value="RESPONSE_REGULATORY"/>
    <property type="match status" value="1"/>
</dbReference>
<dbReference type="InterPro" id="IPR003593">
    <property type="entry name" value="AAA+_ATPase"/>
</dbReference>
<dbReference type="InterPro" id="IPR025662">
    <property type="entry name" value="Sigma_54_int_dom_ATP-bd_1"/>
</dbReference>
<name>A0A2G4YV24_9PROT</name>
<dbReference type="InParanoid" id="A0A2G4YV24"/>
<evidence type="ECO:0000256" key="11">
    <source>
        <dbReference type="ARBA" id="ARBA00023159"/>
    </source>
</evidence>
<evidence type="ECO:0000259" key="18">
    <source>
        <dbReference type="PROSITE" id="PS50045"/>
    </source>
</evidence>
<dbReference type="SMART" id="SM00382">
    <property type="entry name" value="AAA"/>
    <property type="match status" value="1"/>
</dbReference>
<comment type="function">
    <text evidence="16">Member of the two-component regulatory system NtrB/NtrC, which controls expression of the nitrogen-regulated (ntr) genes in response to nitrogen limitation. Phosphorylated NtrC binds directly to DNA and stimulates the formation of open promoter-sigma54-RNA polymerase complexes.</text>
</comment>
<dbReference type="Pfam" id="PF00158">
    <property type="entry name" value="Sigma54_activat"/>
    <property type="match status" value="1"/>
</dbReference>
<evidence type="ECO:0000256" key="3">
    <source>
        <dbReference type="ARBA" id="ARBA00022490"/>
    </source>
</evidence>
<dbReference type="SUPFAM" id="SSF46689">
    <property type="entry name" value="Homeodomain-like"/>
    <property type="match status" value="1"/>
</dbReference>
<dbReference type="GO" id="GO:0006355">
    <property type="term" value="P:regulation of DNA-templated transcription"/>
    <property type="evidence" value="ECO:0007669"/>
    <property type="project" value="InterPro"/>
</dbReference>
<dbReference type="PROSITE" id="PS50045">
    <property type="entry name" value="SIGMA54_INTERACT_4"/>
    <property type="match status" value="1"/>
</dbReference>
<accession>A0A2G4YV24</accession>
<keyword evidence="9" id="KW-0805">Transcription regulation</keyword>
<dbReference type="GO" id="GO:0043565">
    <property type="term" value="F:sequence-specific DNA binding"/>
    <property type="evidence" value="ECO:0007669"/>
    <property type="project" value="InterPro"/>
</dbReference>
<evidence type="ECO:0000256" key="2">
    <source>
        <dbReference type="ARBA" id="ARBA00019059"/>
    </source>
</evidence>
<keyword evidence="8" id="KW-0902">Two-component regulatory system</keyword>
<dbReference type="PROSITE" id="PS00688">
    <property type="entry name" value="SIGMA54_INTERACT_3"/>
    <property type="match status" value="1"/>
</dbReference>
<dbReference type="SMART" id="SM00448">
    <property type="entry name" value="REC"/>
    <property type="match status" value="1"/>
</dbReference>
<comment type="caution">
    <text evidence="20">The sequence shown here is derived from an EMBL/GenBank/DDBJ whole genome shotgun (WGS) entry which is preliminary data.</text>
</comment>
<keyword evidence="4" id="KW-0678">Repressor</keyword>
<keyword evidence="5 17" id="KW-0597">Phosphoprotein</keyword>
<sequence length="479" mass="53294">MRKLILIVEDDKNQRQVIKFALNRVGFDVEEAVSGEQAMELLSCETASRYDLVLLDMVMGHVSGRDILNFVKDALPHLPVIVLTGHSSVEHAVEVMREGAIDFISKPVEVDRLKVSIENAFRMNKLSGEISRLSRKWSGQFGFQDMIGSSKAMKQAVELARKAMGTNIPILLEGESGVGKEVFARAIQGESDRSGKPFVVVNCGAIPHNLVESILFGHEKGAFTGALEKHMGKFVEADGGTLFLDEIGELPLELQVKLLRVLQEGEVDPVGGREPVKVDVRLISATNRDLKVMVEKGEFREDLFYRLNIFPIHLPPLRNRKSDIEHLALHFIEHISISEGCEVKSLSPRALNLLKSYHWPGNVRQLENALFRAVILSEGMTIQPEDFPQIHTANGTFSEASEHEGDGEVQKLLLDAVPVVSGLDEDGNVRPLQEVEQDLITYAMKKYDGRMSEVARRLGVGRSTLYRKVSELGLDEPMS</sequence>
<evidence type="ECO:0000256" key="7">
    <source>
        <dbReference type="ARBA" id="ARBA00022840"/>
    </source>
</evidence>
<feature type="domain" description="Sigma-54 factor interaction" evidence="18">
    <location>
        <begin position="146"/>
        <end position="375"/>
    </location>
</feature>
<evidence type="ECO:0000256" key="17">
    <source>
        <dbReference type="PROSITE-ProRule" id="PRU00169"/>
    </source>
</evidence>
<dbReference type="PANTHER" id="PTHR32071:SF95">
    <property type="entry name" value="DNA-BINDING TRANSCRIPTIONAL REGULATOR NTRC"/>
    <property type="match status" value="1"/>
</dbReference>
<dbReference type="PRINTS" id="PR01590">
    <property type="entry name" value="HTHFIS"/>
</dbReference>
<dbReference type="FunFam" id="3.40.50.300:FF:000006">
    <property type="entry name" value="DNA-binding transcriptional regulator NtrC"/>
    <property type="match status" value="1"/>
</dbReference>
<evidence type="ECO:0000256" key="15">
    <source>
        <dbReference type="ARBA" id="ARBA00031910"/>
    </source>
</evidence>
<dbReference type="GO" id="GO:0005737">
    <property type="term" value="C:cytoplasm"/>
    <property type="evidence" value="ECO:0007669"/>
    <property type="project" value="UniProtKB-SubCell"/>
</dbReference>
<dbReference type="PROSITE" id="PS00675">
    <property type="entry name" value="SIGMA54_INTERACT_1"/>
    <property type="match status" value="1"/>
</dbReference>
<dbReference type="InterPro" id="IPR009057">
    <property type="entry name" value="Homeodomain-like_sf"/>
</dbReference>
<keyword evidence="13" id="KW-0535">Nitrogen fixation</keyword>
<keyword evidence="10" id="KW-0238">DNA-binding</keyword>
<dbReference type="Gene3D" id="1.10.10.60">
    <property type="entry name" value="Homeodomain-like"/>
    <property type="match status" value="1"/>
</dbReference>